<keyword evidence="5" id="KW-1133">Transmembrane helix</keyword>
<sequence>MPRSSSSLALPPKRSALRRWPVWLALLAVVFYGVAVLMHWDDRGLLWLKESQQSPGTRLESVWLPDYSVDIDAKQMAGIGDDEASDLAFSPQTRTLFSVMGKHPFLVELSLDGEVLRKIPLLGWDNPEGVAVMADGQIAITDERKHDLVLVKLDATTTTLNRADFTSYDLGTSPEENKGFEAIAWDAHRQRLLIGQERPPKLYTWATNGHGPLTGDKRHLPSDQLDLRNLSALTVDPRSGHLLALSADSHLLLELDEEGRQVSFMALLGGFNGLAAHIPRAEGVALDDQGTLYMVSEPDLFYRFKKNPSTAPDH</sequence>
<gene>
    <name evidence="6" type="ORF">LK03_04905</name>
</gene>
<keyword evidence="7" id="KW-1185">Reference proteome</keyword>
<keyword evidence="3" id="KW-1003">Cell membrane</keyword>
<evidence type="ECO:0000256" key="3">
    <source>
        <dbReference type="ARBA" id="ARBA00022475"/>
    </source>
</evidence>
<dbReference type="EMBL" id="CP009455">
    <property type="protein sequence ID" value="AIR88637.1"/>
    <property type="molecule type" value="Genomic_DNA"/>
</dbReference>
<reference evidence="6 7" key="1">
    <citation type="submission" date="2014-09" db="EMBL/GenBank/DDBJ databases">
        <authorList>
            <person name="Chan K.-G."/>
        </authorList>
    </citation>
    <scope>NUCLEOTIDE SEQUENCE [LARGE SCALE GENOMIC DNA]</scope>
    <source>
        <strain evidence="6 7">ND07</strain>
    </source>
</reference>
<dbReference type="STRING" id="157783.LK03_04905"/>
<dbReference type="eggNOG" id="COG3204">
    <property type="taxonomic scope" value="Bacteria"/>
</dbReference>
<protein>
    <submittedName>
        <fullName evidence="6">DNA-binding protein</fullName>
    </submittedName>
</protein>
<evidence type="ECO:0000313" key="7">
    <source>
        <dbReference type="Proteomes" id="UP000029493"/>
    </source>
</evidence>
<evidence type="ECO:0000313" key="6">
    <source>
        <dbReference type="EMBL" id="AIR88637.1"/>
    </source>
</evidence>
<feature type="transmembrane region" description="Helical" evidence="5">
    <location>
        <begin position="20"/>
        <end position="40"/>
    </location>
</feature>
<organism evidence="6 7">
    <name type="scientific">Pseudomonas cremoricolorata</name>
    <dbReference type="NCBI Taxonomy" id="157783"/>
    <lineage>
        <taxon>Bacteria</taxon>
        <taxon>Pseudomonadati</taxon>
        <taxon>Pseudomonadota</taxon>
        <taxon>Gammaproteobacteria</taxon>
        <taxon>Pseudomonadales</taxon>
        <taxon>Pseudomonadaceae</taxon>
        <taxon>Pseudomonas</taxon>
    </lineage>
</organism>
<dbReference type="InterPro" id="IPR009722">
    <property type="entry name" value="YjiK/CarP"/>
</dbReference>
<evidence type="ECO:0000256" key="2">
    <source>
        <dbReference type="ARBA" id="ARBA00009852"/>
    </source>
</evidence>
<dbReference type="Proteomes" id="UP000029493">
    <property type="component" value="Chromosome"/>
</dbReference>
<dbReference type="KEGG" id="psw:LK03_04905"/>
<dbReference type="Pfam" id="PF06977">
    <property type="entry name" value="SdiA-regulated"/>
    <property type="match status" value="1"/>
</dbReference>
<proteinExistence type="inferred from homology"/>
<dbReference type="RefSeq" id="WP_038414610.1">
    <property type="nucleotide sequence ID" value="NZ_CP009455.1"/>
</dbReference>
<dbReference type="InterPro" id="IPR011042">
    <property type="entry name" value="6-blade_b-propeller_TolB-like"/>
</dbReference>
<dbReference type="GO" id="GO:0003677">
    <property type="term" value="F:DNA binding"/>
    <property type="evidence" value="ECO:0007669"/>
    <property type="project" value="UniProtKB-KW"/>
</dbReference>
<dbReference type="AlphaFoldDB" id="A0A089WQA7"/>
<evidence type="ECO:0000256" key="1">
    <source>
        <dbReference type="ARBA" id="ARBA00004236"/>
    </source>
</evidence>
<dbReference type="SUPFAM" id="SSF50956">
    <property type="entry name" value="Thermostable phytase (3-phytase)"/>
    <property type="match status" value="1"/>
</dbReference>
<comment type="subcellular location">
    <subcellularLocation>
        <location evidence="1">Cell membrane</location>
    </subcellularLocation>
</comment>
<name>A0A089WQA7_9PSED</name>
<dbReference type="OrthoDB" id="6080098at2"/>
<dbReference type="CDD" id="cd09971">
    <property type="entry name" value="SdiA-regulated"/>
    <property type="match status" value="1"/>
</dbReference>
<evidence type="ECO:0000256" key="4">
    <source>
        <dbReference type="ARBA" id="ARBA00023136"/>
    </source>
</evidence>
<accession>A0A089WQA7</accession>
<keyword evidence="5" id="KW-0812">Transmembrane</keyword>
<keyword evidence="4 5" id="KW-0472">Membrane</keyword>
<dbReference type="Gene3D" id="2.120.10.30">
    <property type="entry name" value="TolB, C-terminal domain"/>
    <property type="match status" value="1"/>
</dbReference>
<dbReference type="GO" id="GO:0005886">
    <property type="term" value="C:plasma membrane"/>
    <property type="evidence" value="ECO:0007669"/>
    <property type="project" value="UniProtKB-SubCell"/>
</dbReference>
<comment type="similarity">
    <text evidence="2">Belongs to the YjiK family.</text>
</comment>
<keyword evidence="6" id="KW-0238">DNA-binding</keyword>
<evidence type="ECO:0000256" key="5">
    <source>
        <dbReference type="SAM" id="Phobius"/>
    </source>
</evidence>